<keyword evidence="2" id="KW-1185">Reference proteome</keyword>
<reference evidence="1 2" key="1">
    <citation type="submission" date="2018-08" db="EMBL/GenBank/DDBJ databases">
        <title>Characterization and complete genomic analysis of two Salmonella enterica phages SenALZ1 and SenASZ3, new members of the Cba120virus genus (SenASZ3).</title>
        <authorList>
            <person name="Chen L."/>
        </authorList>
    </citation>
    <scope>NUCLEOTIDE SEQUENCE [LARGE SCALE GENOMIC DNA]</scope>
</reference>
<sequence>MAVALLDPQIMSQPAVSITPAPLPTFPDRVKRPMSFLLSSTESGIRHPSHRGLSITMFMATDSGVTWSAHPELQIAEFRAVGVYSITTDVFGRKAAIITDDRFHILCPKETPHTAGLLRPRPTDYFRSFSSSSTERPSSSCCFLRWISSMIAWLFALRSAAVALSSRSFNLTPMIAFTISKRSCN</sequence>
<proteinExistence type="predicted"/>
<dbReference type="EMBL" id="MH709120">
    <property type="protein sequence ID" value="AXY86400.1"/>
    <property type="molecule type" value="Genomic_DNA"/>
</dbReference>
<gene>
    <name evidence="1" type="ORF">SeSz3_9</name>
</gene>
<dbReference type="Proteomes" id="UP000263141">
    <property type="component" value="Segment"/>
</dbReference>
<evidence type="ECO:0000313" key="2">
    <source>
        <dbReference type="Proteomes" id="UP000263141"/>
    </source>
</evidence>
<protein>
    <submittedName>
        <fullName evidence="1">Uncharacterized protein</fullName>
    </submittedName>
</protein>
<accession>A0A385IST8</accession>
<organism evidence="1 2">
    <name type="scientific">Salmonella phage SenASZ3</name>
    <dbReference type="NCBI Taxonomy" id="2301648"/>
    <lineage>
        <taxon>Viruses</taxon>
        <taxon>Duplodnaviria</taxon>
        <taxon>Heunggongvirae</taxon>
        <taxon>Uroviricota</taxon>
        <taxon>Caudoviricetes</taxon>
        <taxon>Pantevenvirales</taxon>
        <taxon>Ackermannviridae</taxon>
        <taxon>Cvivirinae</taxon>
        <taxon>Kuttervirus</taxon>
        <taxon>Kuttervirus SenASZ3</taxon>
    </lineage>
</organism>
<evidence type="ECO:0000313" key="1">
    <source>
        <dbReference type="EMBL" id="AXY86400.1"/>
    </source>
</evidence>
<name>A0A385IST8_9CAUD</name>